<protein>
    <submittedName>
        <fullName evidence="9">F420-dependent oxidoreductase, putative (CofE, fbiB)</fullName>
        <ecNumber evidence="9">6.3.2.31</ecNumber>
    </submittedName>
</protein>
<keyword evidence="4" id="KW-0460">Magnesium</keyword>
<dbReference type="GO" id="GO:0046872">
    <property type="term" value="F:metal ion binding"/>
    <property type="evidence" value="ECO:0007669"/>
    <property type="project" value="UniProtKB-KW"/>
</dbReference>
<evidence type="ECO:0000256" key="6">
    <source>
        <dbReference type="ARBA" id="ARBA00023134"/>
    </source>
</evidence>
<dbReference type="SUPFAM" id="SSF144010">
    <property type="entry name" value="CofE-like"/>
    <property type="match status" value="1"/>
</dbReference>
<dbReference type="InterPro" id="IPR008225">
    <property type="entry name" value="F420-0_g-glutamyl_ligase"/>
</dbReference>
<reference evidence="9" key="1">
    <citation type="journal article" date="2014" name="Genome Biol. Evol.">
        <title>Pangenome evidence for extensive interdomain horizontal transfer affecting lineage core and shell genes in uncultured planktonic thaumarchaeota and euryarchaeota.</title>
        <authorList>
            <person name="Deschamps P."/>
            <person name="Zivanovic Y."/>
            <person name="Moreira D."/>
            <person name="Rodriguez-Valera F."/>
            <person name="Lopez-Garcia P."/>
        </authorList>
    </citation>
    <scope>NUCLEOTIDE SEQUENCE</scope>
</reference>
<organism evidence="9">
    <name type="scientific">uncultured marine thaumarchaeote KM3_84_E02</name>
    <dbReference type="NCBI Taxonomy" id="1456312"/>
    <lineage>
        <taxon>Archaea</taxon>
        <taxon>Nitrososphaerota</taxon>
        <taxon>environmental samples</taxon>
    </lineage>
</organism>
<dbReference type="AlphaFoldDB" id="A0A075HTG8"/>
<evidence type="ECO:0000313" key="9">
    <source>
        <dbReference type="EMBL" id="AIF18775.1"/>
    </source>
</evidence>
<evidence type="ECO:0000256" key="7">
    <source>
        <dbReference type="ARBA" id="ARBA00023211"/>
    </source>
</evidence>
<dbReference type="Pfam" id="PF01996">
    <property type="entry name" value="F420_ligase"/>
    <property type="match status" value="1"/>
</dbReference>
<evidence type="ECO:0000256" key="3">
    <source>
        <dbReference type="ARBA" id="ARBA00022741"/>
    </source>
</evidence>
<sequence>MSLQIIPIHLKNDVQPKDDLVDQLLSSSKTSLENGDVLVISQKVISKHEGRVINLESIIPSELSVGIASAYGKDPKLVEAILSESERIVRMEHGVIIVQTKHGFVCANAGIDESNVENGYATLLPKDSDESAQKVRKQILQQTGKKIAVIISDTFGRPFRMGQTDHAIGIAGMDAILHYEGTSDTFGKILRVTATAISDELCSAAELVMGKTKKCPAAIIKNFNFKENNDNIQSMIRSKDEDLFR</sequence>
<keyword evidence="2" id="KW-0479">Metal-binding</keyword>
<dbReference type="GO" id="GO:0005525">
    <property type="term" value="F:GTP binding"/>
    <property type="evidence" value="ECO:0007669"/>
    <property type="project" value="UniProtKB-KW"/>
</dbReference>
<keyword evidence="1 9" id="KW-0436">Ligase</keyword>
<evidence type="ECO:0000259" key="8">
    <source>
        <dbReference type="Pfam" id="PF01996"/>
    </source>
</evidence>
<proteinExistence type="predicted"/>
<evidence type="ECO:0000256" key="1">
    <source>
        <dbReference type="ARBA" id="ARBA00022598"/>
    </source>
</evidence>
<dbReference type="PANTHER" id="PTHR47917">
    <property type="match status" value="1"/>
</dbReference>
<keyword evidence="6" id="KW-0342">GTP-binding</keyword>
<evidence type="ECO:0000256" key="4">
    <source>
        <dbReference type="ARBA" id="ARBA00022842"/>
    </source>
</evidence>
<dbReference type="NCBIfam" id="TIGR01916">
    <property type="entry name" value="F420_cofE"/>
    <property type="match status" value="1"/>
</dbReference>
<keyword evidence="5" id="KW-0630">Potassium</keyword>
<evidence type="ECO:0000256" key="5">
    <source>
        <dbReference type="ARBA" id="ARBA00022958"/>
    </source>
</evidence>
<dbReference type="EMBL" id="KF901120">
    <property type="protein sequence ID" value="AIF18775.1"/>
    <property type="molecule type" value="Genomic_DNA"/>
</dbReference>
<dbReference type="InterPro" id="IPR002847">
    <property type="entry name" value="F420-0_gamma-glut_ligase-dom"/>
</dbReference>
<keyword evidence="7" id="KW-0464">Manganese</keyword>
<dbReference type="Gene3D" id="3.90.1660.10">
    <property type="entry name" value="CofE-like domain"/>
    <property type="match status" value="1"/>
</dbReference>
<dbReference type="PANTHER" id="PTHR47917:SF1">
    <property type="entry name" value="COENZYME F420:L-GLUTAMATE LIGASE"/>
    <property type="match status" value="1"/>
</dbReference>
<evidence type="ECO:0000256" key="2">
    <source>
        <dbReference type="ARBA" id="ARBA00022723"/>
    </source>
</evidence>
<gene>
    <name evidence="9" type="primary">cofE</name>
    <name evidence="9" type="synonym">fbiB</name>
</gene>
<dbReference type="GO" id="GO:0052618">
    <property type="term" value="F:coenzyme F420-0:L-glutamate ligase activity"/>
    <property type="evidence" value="ECO:0007669"/>
    <property type="project" value="UniProtKB-EC"/>
</dbReference>
<dbReference type="Gene3D" id="3.30.1330.100">
    <property type="entry name" value="CofE-like"/>
    <property type="match status" value="1"/>
</dbReference>
<accession>A0A075HTG8</accession>
<keyword evidence="3" id="KW-0547">Nucleotide-binding</keyword>
<dbReference type="EC" id="6.3.2.31" evidence="9"/>
<name>A0A075HTG8_9ARCH</name>
<feature type="domain" description="Coenzyme F420:L-glutamate ligase-like" evidence="8">
    <location>
        <begin position="13"/>
        <end position="222"/>
    </location>
</feature>